<protein>
    <recommendedName>
        <fullName evidence="4">HRQ family protein</fullName>
    </recommendedName>
</protein>
<reference evidence="2 3" key="1">
    <citation type="submission" date="2016-06" db="EMBL/GenBank/DDBJ databases">
        <title>Comparative genomics of the ectomycorrhizal sister species Rhizopogon vinicolor and Rhizopogon vesiculosus (Basidiomycota: Boletales) reveals a divergence of the mating type B locus.</title>
        <authorList>
            <consortium name="DOE Joint Genome Institute"/>
            <person name="Mujic A.B."/>
            <person name="Kuo A."/>
            <person name="Tritt A."/>
            <person name="Lipzen A."/>
            <person name="Chen C."/>
            <person name="Johnson J."/>
            <person name="Sharma A."/>
            <person name="Barry K."/>
            <person name="Grigoriev I.V."/>
            <person name="Spatafora J.W."/>
        </authorList>
    </citation>
    <scope>NUCLEOTIDE SEQUENCE [LARGE SCALE GENOMIC DNA]</scope>
    <source>
        <strain evidence="2 3">AM-OR11-026</strain>
    </source>
</reference>
<dbReference type="AlphaFoldDB" id="A0A1B7MXD0"/>
<feature type="chain" id="PRO_5008597639" description="HRQ family protein" evidence="1">
    <location>
        <begin position="26"/>
        <end position="404"/>
    </location>
</feature>
<dbReference type="OrthoDB" id="5043642at2759"/>
<proteinExistence type="predicted"/>
<evidence type="ECO:0008006" key="4">
    <source>
        <dbReference type="Google" id="ProtNLM"/>
    </source>
</evidence>
<dbReference type="Proteomes" id="UP000092154">
    <property type="component" value="Unassembled WGS sequence"/>
</dbReference>
<sequence>MLSTLHIAGIVVALGLAALWRNKSASPHNLSFWRFLQQKSAQLAGRGLPDFAQLTGFPHPKPAHILDIAHARPRPYRPFRWTYHQNMSLKKLEPDYWLELESTYLERIAQRRKLYALHGKRIMDELPGSEAASRELMEMVVQYICLRYPKQFDYDEWTSIFRNHILGSTVNIKTVHPLVFLLENVPEDFLITQEDPETGLYTLRAAVSASGVGWNMSQKIGRPLHEIHGPIPDYKEKMAFSMDRHVTFFSKMPCNKPIQRGSWGLEIGEPLYLQMDDPDWNHRKHQNPDLPLSDIYLRVDWQTLRRLPKSRAIVFNFKALFTPVTDFRNEPFVPKLLLKILLEGKKSIMEYKGTWHIEHKVIPALREWAKEQEDKGYVPKDWQERTLDEDPFYPGWEEHYPMHT</sequence>
<keyword evidence="3" id="KW-1185">Reference proteome</keyword>
<dbReference type="InterPro" id="IPR021848">
    <property type="entry name" value="HODM_asu-like"/>
</dbReference>
<dbReference type="InParanoid" id="A0A1B7MXD0"/>
<dbReference type="EMBL" id="KV448363">
    <property type="protein sequence ID" value="OAX37254.1"/>
    <property type="molecule type" value="Genomic_DNA"/>
</dbReference>
<name>A0A1B7MXD0_9AGAM</name>
<organism evidence="2 3">
    <name type="scientific">Rhizopogon vinicolor AM-OR11-026</name>
    <dbReference type="NCBI Taxonomy" id="1314800"/>
    <lineage>
        <taxon>Eukaryota</taxon>
        <taxon>Fungi</taxon>
        <taxon>Dikarya</taxon>
        <taxon>Basidiomycota</taxon>
        <taxon>Agaricomycotina</taxon>
        <taxon>Agaricomycetes</taxon>
        <taxon>Agaricomycetidae</taxon>
        <taxon>Boletales</taxon>
        <taxon>Suillineae</taxon>
        <taxon>Rhizopogonaceae</taxon>
        <taxon>Rhizopogon</taxon>
    </lineage>
</organism>
<evidence type="ECO:0000313" key="3">
    <source>
        <dbReference type="Proteomes" id="UP000092154"/>
    </source>
</evidence>
<dbReference type="STRING" id="1314800.A0A1B7MXD0"/>
<keyword evidence="1" id="KW-0732">Signal</keyword>
<accession>A0A1B7MXD0</accession>
<dbReference type="Pfam" id="PF11927">
    <property type="entry name" value="HODM_asu-like"/>
    <property type="match status" value="1"/>
</dbReference>
<gene>
    <name evidence="2" type="ORF">K503DRAFT_742995</name>
</gene>
<evidence type="ECO:0000313" key="2">
    <source>
        <dbReference type="EMBL" id="OAX37254.1"/>
    </source>
</evidence>
<feature type="signal peptide" evidence="1">
    <location>
        <begin position="1"/>
        <end position="25"/>
    </location>
</feature>
<evidence type="ECO:0000256" key="1">
    <source>
        <dbReference type="SAM" id="SignalP"/>
    </source>
</evidence>